<keyword evidence="1" id="KW-0175">Coiled coil</keyword>
<gene>
    <name evidence="2" type="ORF">HZ995_01650</name>
</gene>
<protein>
    <recommendedName>
        <fullName evidence="4">Chromosome segregation protein</fullName>
    </recommendedName>
</protein>
<reference evidence="2" key="1">
    <citation type="submission" date="2020-07" db="EMBL/GenBank/DDBJ databases">
        <title>Genome sequences of bacteria associated with the marine, planktonic diatom Thalassiosira profunda strain ECT2AJA-044.</title>
        <authorList>
            <person name="Gargas C.B."/>
            <person name="Roberts W.R."/>
            <person name="Alverson A.J."/>
        </authorList>
    </citation>
    <scope>NUCLEOTIDE SEQUENCE</scope>
    <source>
        <strain evidence="2">ECT2AJA-044</strain>
    </source>
</reference>
<evidence type="ECO:0000313" key="2">
    <source>
        <dbReference type="EMBL" id="QTN36253.1"/>
    </source>
</evidence>
<accession>A0A975I7J2</accession>
<dbReference type="Gene3D" id="3.40.50.300">
    <property type="entry name" value="P-loop containing nucleotide triphosphate hydrolases"/>
    <property type="match status" value="1"/>
</dbReference>
<dbReference type="AlphaFoldDB" id="A0A975I7J2"/>
<dbReference type="Proteomes" id="UP000665026">
    <property type="component" value="Chromosome"/>
</dbReference>
<dbReference type="EMBL" id="CP060010">
    <property type="protein sequence ID" value="QTN36253.1"/>
    <property type="molecule type" value="Genomic_DNA"/>
</dbReference>
<evidence type="ECO:0000313" key="3">
    <source>
        <dbReference type="Proteomes" id="UP000665026"/>
    </source>
</evidence>
<evidence type="ECO:0000256" key="1">
    <source>
        <dbReference type="SAM" id="Coils"/>
    </source>
</evidence>
<dbReference type="InterPro" id="IPR027417">
    <property type="entry name" value="P-loop_NTPase"/>
</dbReference>
<organism evidence="2 3">
    <name type="scientific">Cognatishimia activa</name>
    <dbReference type="NCBI Taxonomy" id="1715691"/>
    <lineage>
        <taxon>Bacteria</taxon>
        <taxon>Pseudomonadati</taxon>
        <taxon>Pseudomonadota</taxon>
        <taxon>Alphaproteobacteria</taxon>
        <taxon>Rhodobacterales</taxon>
        <taxon>Paracoccaceae</taxon>
        <taxon>Cognatishimia</taxon>
    </lineage>
</organism>
<sequence length="565" mass="63974">MKRLKFKKLWLLSSQEKSARVENFDFAASAVVADNDFGKSSLVKSLYATLGADPFRTPDPWKNAKVESLLEFEISGITFFMLRQSGRFALFNADEKLIWTGSSVTSDLGPKIGELLDFEISMKQKGGKNITPPPAFCFLPFYLDQENSWGETWASFSGLAFISSYKDSISKYHTGIRPKEYYRLKAQSDEVTVKRGELAQERAALLKAKERFSDKRKKLGIALNVEQFGDRIEALLKEQNALQASYDEVRSEISQLQSVRTATQEEVEISARILAELEADIAFSKKLSEAEIVCPLCSTVHENDFANRFGLHNDADACRVVFLESKAKVEKLDAEISRKLKSVPSVRKRIDAIQSILSEVRGQIKLGDMLRDESERLVDTTFEDEQRSIDGDIGLLNQQIAETKSKMEAYNKKEHREKIIKFYADKLREFCGKIGVQNVPENMWNSVRPPIRETGNRAPRLLLAYNYAVLHTINEFSTSCFCPIVVDTPLQQDPDPENAKRMIDFAINQRPAESQLILATGSLHGVDFDGQQIHPDAKEKLLSEEQYEVVRNFMLPFMNSVLTTG</sequence>
<proteinExistence type="predicted"/>
<name>A0A975I7J2_9RHOB</name>
<feature type="coiled-coil region" evidence="1">
    <location>
        <begin position="232"/>
        <end position="266"/>
    </location>
</feature>
<evidence type="ECO:0008006" key="4">
    <source>
        <dbReference type="Google" id="ProtNLM"/>
    </source>
</evidence>
<dbReference type="KEGG" id="cact:HZ995_01650"/>
<dbReference type="RefSeq" id="WP_209356956.1">
    <property type="nucleotide sequence ID" value="NZ_CP060010.1"/>
</dbReference>